<dbReference type="AlphaFoldDB" id="A0A811U5H8"/>
<organism evidence="5 6">
    <name type="scientific">Ceratitis capitata</name>
    <name type="common">Mediterranean fruit fly</name>
    <name type="synonym">Tephritis capitata</name>
    <dbReference type="NCBI Taxonomy" id="7213"/>
    <lineage>
        <taxon>Eukaryota</taxon>
        <taxon>Metazoa</taxon>
        <taxon>Ecdysozoa</taxon>
        <taxon>Arthropoda</taxon>
        <taxon>Hexapoda</taxon>
        <taxon>Insecta</taxon>
        <taxon>Pterygota</taxon>
        <taxon>Neoptera</taxon>
        <taxon>Endopterygota</taxon>
        <taxon>Diptera</taxon>
        <taxon>Brachycera</taxon>
        <taxon>Muscomorpha</taxon>
        <taxon>Tephritoidea</taxon>
        <taxon>Tephritidae</taxon>
        <taxon>Ceratitis</taxon>
        <taxon>Ceratitis</taxon>
    </lineage>
</organism>
<keyword evidence="2" id="KW-0969">Cilium</keyword>
<comment type="subcellular location">
    <subcellularLocation>
        <location evidence="1">Cell projection</location>
        <location evidence="1">Cilium</location>
    </subcellularLocation>
</comment>
<keyword evidence="4" id="KW-0175">Coiled coil</keyword>
<evidence type="ECO:0000256" key="2">
    <source>
        <dbReference type="ARBA" id="ARBA00023069"/>
    </source>
</evidence>
<proteinExistence type="predicted"/>
<dbReference type="OrthoDB" id="75950at2759"/>
<evidence type="ECO:0000256" key="4">
    <source>
        <dbReference type="SAM" id="Coils"/>
    </source>
</evidence>
<comment type="caution">
    <text evidence="5">The sequence shown here is derived from an EMBL/GenBank/DDBJ whole genome shotgun (WGS) entry which is preliminary data.</text>
</comment>
<keyword evidence="6" id="KW-1185">Reference proteome</keyword>
<dbReference type="InterPro" id="IPR043596">
    <property type="entry name" value="CFAP53/TCHP"/>
</dbReference>
<dbReference type="PANTHER" id="PTHR31183">
    <property type="entry name" value="TRICHOPLEIN KERATIN FILAMENT-BINDING PROTEIN FAMILY MEMBER"/>
    <property type="match status" value="1"/>
</dbReference>
<dbReference type="Proteomes" id="UP000606786">
    <property type="component" value="Unassembled WGS sequence"/>
</dbReference>
<evidence type="ECO:0000256" key="1">
    <source>
        <dbReference type="ARBA" id="ARBA00004138"/>
    </source>
</evidence>
<evidence type="ECO:0000256" key="3">
    <source>
        <dbReference type="ARBA" id="ARBA00023273"/>
    </source>
</evidence>
<keyword evidence="3" id="KW-0966">Cell projection</keyword>
<feature type="coiled-coil region" evidence="4">
    <location>
        <begin position="178"/>
        <end position="214"/>
    </location>
</feature>
<accession>A0A811U5H8</accession>
<dbReference type="GO" id="GO:0005929">
    <property type="term" value="C:cilium"/>
    <property type="evidence" value="ECO:0007669"/>
    <property type="project" value="UniProtKB-SubCell"/>
</dbReference>
<protein>
    <submittedName>
        <fullName evidence="5">(Mediterranean fruit fly) hypothetical protein</fullName>
    </submittedName>
</protein>
<name>A0A811U5H8_CERCA</name>
<dbReference type="EMBL" id="CAJHJT010000001">
    <property type="protein sequence ID" value="CAD6992663.1"/>
    <property type="molecule type" value="Genomic_DNA"/>
</dbReference>
<dbReference type="PANTHER" id="PTHR31183:SF1">
    <property type="entry name" value="CILIA- AND FLAGELLA-ASSOCIATED PROTEIN 53"/>
    <property type="match status" value="1"/>
</dbReference>
<reference evidence="5" key="1">
    <citation type="submission" date="2020-11" db="EMBL/GenBank/DDBJ databases">
        <authorList>
            <person name="Whitehead M."/>
        </authorList>
    </citation>
    <scope>NUCLEOTIDE SEQUENCE</scope>
    <source>
        <strain evidence="5">EGII</strain>
    </source>
</reference>
<gene>
    <name evidence="5" type="ORF">CCAP1982_LOCUS1508</name>
</gene>
<evidence type="ECO:0000313" key="5">
    <source>
        <dbReference type="EMBL" id="CAD6992663.1"/>
    </source>
</evidence>
<evidence type="ECO:0000313" key="6">
    <source>
        <dbReference type="Proteomes" id="UP000606786"/>
    </source>
</evidence>
<sequence>MDKGRMKLSPFTVKDRRSLHTQLKDLVQTALDVAAKELNQRREKLRRMLEREDKIYEEEFASKVKSRIDEDIKTRKAALFKIKEQRSQYDKEFLDKKNIQLHFENCHEIREALRLKETQQTKEIHLEQMVEKKRALMRERQLDEYWCKVPDANAQHYDKRQAEENQMKCNLKRKMRCLLEEQIEMHKKQEECQREQKRVEAKELAKVAEQMRLEELDRVDLGKPAKTQEYREELLAMIAKNKATRDAEKCARIEEHSQLMRKVAQEQRDESASIKQHKRAVYNATIEYIDYAQRMRKLKQDAENMRQSRTDDLRHVDICTKSNIQRELQQKAEVAALCYAELRHQMNEEHERRLRDIAEQREEKIIENRFARPEKTRAEITAERFKTRKQLDEQLAENARIHAEQEAKYNAELKLAPNDPEFCKQLAEKYLSAGIDYLPPHANWLIYACPQQNFSAKQNEASAAGDHKRDFED</sequence>